<sequence>MITLYHGSNVAVDMPKILPNLRALDFGCGFYLTSSYAQAERWARLIFKRRQAGQPIVNIYSFDDELSIALNVLQFKDANADWLEFVVNNRKALKVFDYDIVVGPVANDATLPVIDDYMDGRYTQEEAVRRLLPQNLTDQYAFCSEVSLGYLTYQGSKIV</sequence>
<reference evidence="1 2" key="1">
    <citation type="submission" date="2018-06" db="EMBL/GenBank/DDBJ databases">
        <authorList>
            <consortium name="Pathogen Informatics"/>
            <person name="Doyle S."/>
        </authorList>
    </citation>
    <scope>NUCLEOTIDE SEQUENCE [LARGE SCALE GENOMIC DNA]</scope>
    <source>
        <strain evidence="1 2">NCTC11091</strain>
    </source>
</reference>
<proteinExistence type="predicted"/>
<name>A0A378QQP1_9GAMM</name>
<dbReference type="InterPro" id="IPR025051">
    <property type="entry name" value="DUF3990"/>
</dbReference>
<evidence type="ECO:0000313" key="2">
    <source>
        <dbReference type="Proteomes" id="UP000255193"/>
    </source>
</evidence>
<dbReference type="RefSeq" id="WP_211269858.1">
    <property type="nucleotide sequence ID" value="NZ_MXAO01000047.1"/>
</dbReference>
<dbReference type="Proteomes" id="UP000255193">
    <property type="component" value="Unassembled WGS sequence"/>
</dbReference>
<evidence type="ECO:0000313" key="1">
    <source>
        <dbReference type="EMBL" id="STZ01653.1"/>
    </source>
</evidence>
<organism evidence="1 2">
    <name type="scientific">Faucicola atlantae</name>
    <dbReference type="NCBI Taxonomy" id="34059"/>
    <lineage>
        <taxon>Bacteria</taxon>
        <taxon>Pseudomonadati</taxon>
        <taxon>Pseudomonadota</taxon>
        <taxon>Gammaproteobacteria</taxon>
        <taxon>Moraxellales</taxon>
        <taxon>Moraxellaceae</taxon>
        <taxon>Faucicola</taxon>
    </lineage>
</organism>
<protein>
    <recommendedName>
        <fullName evidence="3">Sortase</fullName>
    </recommendedName>
</protein>
<dbReference type="Pfam" id="PF13151">
    <property type="entry name" value="DUF3990"/>
    <property type="match status" value="1"/>
</dbReference>
<accession>A0A378QQP1</accession>
<dbReference type="EMBL" id="UGQA01000005">
    <property type="protein sequence ID" value="STZ01653.1"/>
    <property type="molecule type" value="Genomic_DNA"/>
</dbReference>
<gene>
    <name evidence="1" type="ORF">NCTC11091_02125</name>
</gene>
<evidence type="ECO:0008006" key="3">
    <source>
        <dbReference type="Google" id="ProtNLM"/>
    </source>
</evidence>
<dbReference type="AlphaFoldDB" id="A0A378QQP1"/>